<dbReference type="PANTHER" id="PTHR46022:SF1">
    <property type="entry name" value="PROTEIN PATCHED"/>
    <property type="match status" value="1"/>
</dbReference>
<feature type="transmembrane region" description="Helical" evidence="8">
    <location>
        <begin position="1133"/>
        <end position="1159"/>
    </location>
</feature>
<feature type="transmembrane region" description="Helical" evidence="8">
    <location>
        <begin position="1068"/>
        <end position="1088"/>
    </location>
</feature>
<dbReference type="GO" id="GO:0005886">
    <property type="term" value="C:plasma membrane"/>
    <property type="evidence" value="ECO:0007669"/>
    <property type="project" value="TreeGrafter"/>
</dbReference>
<keyword evidence="6" id="KW-0325">Glycoprotein</keyword>
<dbReference type="SUPFAM" id="SSF82866">
    <property type="entry name" value="Multidrug efflux transporter AcrB transmembrane domain"/>
    <property type="match status" value="2"/>
</dbReference>
<dbReference type="InterPro" id="IPR000731">
    <property type="entry name" value="SSD"/>
</dbReference>
<name>A0A1W0WP64_HYPEX</name>
<evidence type="ECO:0000256" key="4">
    <source>
        <dbReference type="ARBA" id="ARBA00022989"/>
    </source>
</evidence>
<proteinExistence type="inferred from homology"/>
<evidence type="ECO:0000313" key="11">
    <source>
        <dbReference type="Proteomes" id="UP000192578"/>
    </source>
</evidence>
<evidence type="ECO:0000256" key="6">
    <source>
        <dbReference type="ARBA" id="ARBA00023180"/>
    </source>
</evidence>
<feature type="region of interest" description="Disordered" evidence="7">
    <location>
        <begin position="1"/>
        <end position="20"/>
    </location>
</feature>
<feature type="transmembrane region" description="Helical" evidence="8">
    <location>
        <begin position="529"/>
        <end position="550"/>
    </location>
</feature>
<keyword evidence="5 8" id="KW-0472">Membrane</keyword>
<keyword evidence="3 8" id="KW-0812">Transmembrane</keyword>
<feature type="transmembrane region" description="Helical" evidence="8">
    <location>
        <begin position="465"/>
        <end position="483"/>
    </location>
</feature>
<evidence type="ECO:0000256" key="7">
    <source>
        <dbReference type="SAM" id="MobiDB-lite"/>
    </source>
</evidence>
<feature type="transmembrane region" description="Helical" evidence="8">
    <location>
        <begin position="1165"/>
        <end position="1189"/>
    </location>
</feature>
<feature type="compositionally biased region" description="Polar residues" evidence="7">
    <location>
        <begin position="1270"/>
        <end position="1279"/>
    </location>
</feature>
<feature type="region of interest" description="Disordered" evidence="7">
    <location>
        <begin position="1310"/>
        <end position="1339"/>
    </location>
</feature>
<evidence type="ECO:0000256" key="5">
    <source>
        <dbReference type="ARBA" id="ARBA00023136"/>
    </source>
</evidence>
<dbReference type="InterPro" id="IPR053958">
    <property type="entry name" value="HMGCR/SNAP/NPC1-like_SSD"/>
</dbReference>
<dbReference type="GO" id="GO:0005119">
    <property type="term" value="F:smoothened binding"/>
    <property type="evidence" value="ECO:0007669"/>
    <property type="project" value="TreeGrafter"/>
</dbReference>
<organism evidence="10 11">
    <name type="scientific">Hypsibius exemplaris</name>
    <name type="common">Freshwater tardigrade</name>
    <dbReference type="NCBI Taxonomy" id="2072580"/>
    <lineage>
        <taxon>Eukaryota</taxon>
        <taxon>Metazoa</taxon>
        <taxon>Ecdysozoa</taxon>
        <taxon>Tardigrada</taxon>
        <taxon>Eutardigrada</taxon>
        <taxon>Parachela</taxon>
        <taxon>Hypsibioidea</taxon>
        <taxon>Hypsibiidae</taxon>
        <taxon>Hypsibius</taxon>
    </lineage>
</organism>
<evidence type="ECO:0000313" key="10">
    <source>
        <dbReference type="EMBL" id="OQV16996.1"/>
    </source>
</evidence>
<feature type="region of interest" description="Disordered" evidence="7">
    <location>
        <begin position="1270"/>
        <end position="1292"/>
    </location>
</feature>
<feature type="transmembrane region" description="Helical" evidence="8">
    <location>
        <begin position="603"/>
        <end position="624"/>
    </location>
</feature>
<dbReference type="PROSITE" id="PS50156">
    <property type="entry name" value="SSD"/>
    <property type="match status" value="1"/>
</dbReference>
<feature type="transmembrane region" description="Helical" evidence="8">
    <location>
        <begin position="1094"/>
        <end position="1112"/>
    </location>
</feature>
<feature type="compositionally biased region" description="Low complexity" evidence="7">
    <location>
        <begin position="1315"/>
        <end position="1326"/>
    </location>
</feature>
<feature type="transmembrane region" description="Helical" evidence="8">
    <location>
        <begin position="571"/>
        <end position="591"/>
    </location>
</feature>
<sequence>MSAPTPPPSYRQATSSATVAGSWKPSLSVVHVEDDGLSDVSGEEDIMEDFKQEDVDPAVALRLIAKGKATGNRPALWTRSVIQGYFFRLGQFIHRHAGKVLVAGLILLCVCCLGLRNIQFETRLEKLWIEAGGRLTSELEYIQKIHGTEPGASPLILLQTPEKSSSNNSSSSSSLLTHKAFLLHLKAALVATEVEVEIFKTTWTLKDICHRVNFPNFDETVPAISPALDQLYPCSIISPLDCFWEGAKLLDPQNPVVIPGYHERLMWTNFDPQNLIAALRRDPDAWPDEDRVSYNAEPFITFLNKMDVRAGYVGRPCLNVEDVDCPEKAPNKKSGDLPNISEIVSRGCAGISHKYMKWNEELIFGEIKKNRSQQIFSASAMQTIFHISSANALYERLKSHMKTSEDVIDTEWTEEAAAHVIDMWQTRYAAEVAKALRSDEARETITVYNANNLQSIVASFSEFSVVRLSVGFSCVIAYVCFALKRWSDPVNSYSGLGIAGTFLSGLCVAAGISLSAFLRMDFNALSTQVVPFLALGLNVFYVVQLVQTLSNLVDEEVATDDLTGECLKQHGLSTVVSTMAVSAAFFAGYAIPIPALRTFSLQMGILTSLSCPAMLILFPAIVSLDQRRRFARRLDLFCCYGRPNPLPAMQYSQAAVVTIGGPRARALRKSCCASPARHGRRTAQSCTSAACRMGQPMKLGPLDQRLMESGMLPHGIRDLSGSTNSIFRADAPTCCNDVQATCETIHVSQWFLRIYLRLIVSSYAKLFVMLAFALVLGGSTWGMTKVEEGLDMTEFIPKDTPEHRYLEVSSKSFAWYSMSAVTKGGFEYQNHQQLLHDFHHAFQRIDQVVKDEKGGLPSYWLGRMREWLSELDATFDKEYANGCFTSDGWNSNASSDAILAFKLRSQTGRDDNHETDNSQVVRSRLVDRRGIINQKTFYHLLSAWAGNDELAYASTLAMLHPEPKKWIHDHGDVRPRIERSQPLDFAQFHFDLRGLRTTREMLKVVDQVRGISGNFAKQGLPNFPSGVVFSFWEQYVHLKYHLLVAMIILLIGFFVILSIALMNLWASALIVLMTVILLVEMTGLIGVIGIKLNAILAVILVLATGIGLKFSLRICMVFVMGMGCKNRRVQHSLLMSVWPVTHAAGSMLIGVAMLAFSGFDFVFRYFFLVLTGLIMLTVLNTLVFLPVLLSLLGPVADLIPNDDPDRVPALTPEPQLSRAMLVRNCQRTGRIGASMVSLSTISEEDSISCQQIFLEPQITVETTTSFPANVNGTPFNSNGPCDEKGSTDASSTASLVSTFTVSTRAKVKVEMHRPGSAAKSGSSSAARQQFSDDDCACQE</sequence>
<dbReference type="GO" id="GO:0097108">
    <property type="term" value="F:hedgehog family protein binding"/>
    <property type="evidence" value="ECO:0007669"/>
    <property type="project" value="TreeGrafter"/>
</dbReference>
<dbReference type="EMBL" id="MTYJ01000067">
    <property type="protein sequence ID" value="OQV16996.1"/>
    <property type="molecule type" value="Genomic_DNA"/>
</dbReference>
<keyword evidence="11" id="KW-1185">Reference proteome</keyword>
<feature type="domain" description="SSD" evidence="9">
    <location>
        <begin position="464"/>
        <end position="624"/>
    </location>
</feature>
<comment type="caution">
    <text evidence="10">The sequence shown here is derived from an EMBL/GenBank/DDBJ whole genome shotgun (WGS) entry which is preliminary data.</text>
</comment>
<reference evidence="11" key="1">
    <citation type="submission" date="2017-01" db="EMBL/GenBank/DDBJ databases">
        <title>Comparative genomics of anhydrobiosis in the tardigrade Hypsibius dujardini.</title>
        <authorList>
            <person name="Yoshida Y."/>
            <person name="Koutsovoulos G."/>
            <person name="Laetsch D."/>
            <person name="Stevens L."/>
            <person name="Kumar S."/>
            <person name="Horikawa D."/>
            <person name="Ishino K."/>
            <person name="Komine S."/>
            <person name="Tomita M."/>
            <person name="Blaxter M."/>
            <person name="Arakawa K."/>
        </authorList>
    </citation>
    <scope>NUCLEOTIDE SEQUENCE [LARGE SCALE GENOMIC DNA]</scope>
    <source>
        <strain evidence="11">Z151</strain>
    </source>
</reference>
<feature type="transmembrane region" description="Helical" evidence="8">
    <location>
        <begin position="495"/>
        <end position="517"/>
    </location>
</feature>
<evidence type="ECO:0000259" key="9">
    <source>
        <dbReference type="PROSITE" id="PS50156"/>
    </source>
</evidence>
<evidence type="ECO:0000256" key="8">
    <source>
        <dbReference type="SAM" id="Phobius"/>
    </source>
</evidence>
<evidence type="ECO:0000256" key="3">
    <source>
        <dbReference type="ARBA" id="ARBA00022692"/>
    </source>
</evidence>
<accession>A0A1W0WP64</accession>
<dbReference type="Pfam" id="PF12349">
    <property type="entry name" value="Sterol-sensing"/>
    <property type="match status" value="1"/>
</dbReference>
<dbReference type="Gene3D" id="1.20.1640.10">
    <property type="entry name" value="Multidrug efflux transporter AcrB transmembrane domain"/>
    <property type="match status" value="2"/>
</dbReference>
<dbReference type="OrthoDB" id="5873834at2759"/>
<gene>
    <name evidence="10" type="ORF">BV898_08861</name>
</gene>
<evidence type="ECO:0000256" key="2">
    <source>
        <dbReference type="ARBA" id="ARBA00005585"/>
    </source>
</evidence>
<keyword evidence="4 8" id="KW-1133">Transmembrane helix</keyword>
<dbReference type="GO" id="GO:0008158">
    <property type="term" value="F:hedgehog receptor activity"/>
    <property type="evidence" value="ECO:0007669"/>
    <property type="project" value="TreeGrafter"/>
</dbReference>
<comment type="subcellular location">
    <subcellularLocation>
        <location evidence="1">Membrane</location>
        <topology evidence="1">Multi-pass membrane protein</topology>
    </subcellularLocation>
</comment>
<protein>
    <submittedName>
        <fullName evidence="10">Protein patched</fullName>
    </submittedName>
</protein>
<comment type="similarity">
    <text evidence="2">Belongs to the patched family.</text>
</comment>
<evidence type="ECO:0000256" key="1">
    <source>
        <dbReference type="ARBA" id="ARBA00004141"/>
    </source>
</evidence>
<dbReference type="GO" id="GO:0045879">
    <property type="term" value="P:negative regulation of smoothened signaling pathway"/>
    <property type="evidence" value="ECO:0007669"/>
    <property type="project" value="TreeGrafter"/>
</dbReference>
<dbReference type="PANTHER" id="PTHR46022">
    <property type="entry name" value="PROTEIN PATCHED"/>
    <property type="match status" value="1"/>
</dbReference>
<dbReference type="Proteomes" id="UP000192578">
    <property type="component" value="Unassembled WGS sequence"/>
</dbReference>
<feature type="transmembrane region" description="Helical" evidence="8">
    <location>
        <begin position="1040"/>
        <end position="1061"/>
    </location>
</feature>